<dbReference type="Gene3D" id="3.30.1550.10">
    <property type="entry name" value="Ribosomal protein L11/L12, N-terminal domain"/>
    <property type="match status" value="1"/>
</dbReference>
<comment type="similarity">
    <text evidence="1 5">Belongs to the universal ribosomal protein uL11 family.</text>
</comment>
<dbReference type="Pfam" id="PF00298">
    <property type="entry name" value="Ribosomal_L11"/>
    <property type="match status" value="1"/>
</dbReference>
<name>M4QLA7_JAKLI</name>
<reference evidence="8" key="3">
    <citation type="journal article" date="2013" name="Genome Biol. Evol.">
        <title>Strikingly bacteria-like and gene-rich mitochondrial genomes throughout jakobid protists.</title>
        <authorList>
            <person name="Burger G."/>
            <person name="Gray M.W."/>
            <person name="Forget L."/>
            <person name="Lang B.F."/>
        </authorList>
    </citation>
    <scope>NUCLEOTIDE SEQUENCE</scope>
    <source>
        <strain evidence="8">ATCC 50422</strain>
    </source>
</reference>
<proteinExistence type="inferred from homology"/>
<dbReference type="FunFam" id="3.30.1550.10:FF:000005">
    <property type="entry name" value="50S ribosomal protein L11"/>
    <property type="match status" value="1"/>
</dbReference>
<dbReference type="PANTHER" id="PTHR11661:SF1">
    <property type="entry name" value="LARGE RIBOSOMAL SUBUNIT PROTEIN UL11M"/>
    <property type="match status" value="1"/>
</dbReference>
<dbReference type="GO" id="GO:0005762">
    <property type="term" value="C:mitochondrial large ribosomal subunit"/>
    <property type="evidence" value="ECO:0007669"/>
    <property type="project" value="TreeGrafter"/>
</dbReference>
<keyword evidence="8" id="KW-0496">Mitochondrion</keyword>
<dbReference type="CDD" id="cd00349">
    <property type="entry name" value="Ribosomal_L11"/>
    <property type="match status" value="1"/>
</dbReference>
<dbReference type="InterPro" id="IPR000911">
    <property type="entry name" value="Ribosomal_uL11"/>
</dbReference>
<reference evidence="8" key="1">
    <citation type="journal article" date="2004" name="RNA">
        <title>Mitochondrial 3' tRNA editing in the jakobid Seculamonas ecuadoriensis: a novel mechanism and implications for tRNA processing.</title>
        <authorList>
            <person name="Leigh J."/>
            <person name="Lang B.F."/>
        </authorList>
    </citation>
    <scope>NUCLEOTIDE SEQUENCE</scope>
    <source>
        <strain evidence="8">ATCC 50422</strain>
    </source>
</reference>
<dbReference type="SUPFAM" id="SSF54747">
    <property type="entry name" value="Ribosomal L11/L12e N-terminal domain"/>
    <property type="match status" value="1"/>
</dbReference>
<dbReference type="InterPro" id="IPR036769">
    <property type="entry name" value="Ribosomal_uL11_C_sf"/>
</dbReference>
<evidence type="ECO:0000256" key="4">
    <source>
        <dbReference type="ARBA" id="ARBA00040104"/>
    </source>
</evidence>
<evidence type="ECO:0000259" key="7">
    <source>
        <dbReference type="Pfam" id="PF03946"/>
    </source>
</evidence>
<dbReference type="InterPro" id="IPR020783">
    <property type="entry name" value="Ribosomal_uL11_C"/>
</dbReference>
<evidence type="ECO:0000256" key="1">
    <source>
        <dbReference type="ARBA" id="ARBA00010537"/>
    </source>
</evidence>
<keyword evidence="2 5" id="KW-0689">Ribosomal protein</keyword>
<evidence type="ECO:0000259" key="6">
    <source>
        <dbReference type="Pfam" id="PF00298"/>
    </source>
</evidence>
<dbReference type="AlphaFoldDB" id="M4QLA7"/>
<dbReference type="InterPro" id="IPR036796">
    <property type="entry name" value="Ribosomal_uL11_N_sf"/>
</dbReference>
<dbReference type="InterPro" id="IPR020784">
    <property type="entry name" value="Ribosomal_uL11_N"/>
</dbReference>
<protein>
    <recommendedName>
        <fullName evidence="4">Large ribosomal subunit protein uL11m</fullName>
    </recommendedName>
</protein>
<dbReference type="GO" id="GO:0070180">
    <property type="term" value="F:large ribosomal subunit rRNA binding"/>
    <property type="evidence" value="ECO:0007669"/>
    <property type="project" value="TreeGrafter"/>
</dbReference>
<dbReference type="GO" id="GO:0006412">
    <property type="term" value="P:translation"/>
    <property type="evidence" value="ECO:0007669"/>
    <property type="project" value="InterPro"/>
</dbReference>
<dbReference type="Pfam" id="PF03946">
    <property type="entry name" value="Ribosomal_L11_N"/>
    <property type="match status" value="1"/>
</dbReference>
<dbReference type="Gene3D" id="1.10.10.250">
    <property type="entry name" value="Ribosomal protein L11, C-terminal domain"/>
    <property type="match status" value="1"/>
</dbReference>
<accession>M4QLA7</accession>
<evidence type="ECO:0000256" key="5">
    <source>
        <dbReference type="RuleBase" id="RU003978"/>
    </source>
</evidence>
<evidence type="ECO:0000313" key="8">
    <source>
        <dbReference type="EMBL" id="AGH24228.1"/>
    </source>
</evidence>
<dbReference type="HAMAP" id="MF_00736">
    <property type="entry name" value="Ribosomal_uL11"/>
    <property type="match status" value="1"/>
</dbReference>
<reference evidence="8" key="2">
    <citation type="journal article" date="2006" name="RNA">
        <title>Hybrid E. coli--Mitochondrial ribonuclease P RNAs are catalytically active.</title>
        <authorList>
            <person name="Seif E."/>
            <person name="Cadieux A."/>
            <person name="Lang B.F."/>
        </authorList>
    </citation>
    <scope>NUCLEOTIDE SEQUENCE</scope>
    <source>
        <strain evidence="8">ATCC 50422</strain>
    </source>
</reference>
<organism evidence="8">
    <name type="scientific">Jakoba libera</name>
    <name type="common">Flagellate</name>
    <name type="synonym">Cryptobia libera</name>
    <dbReference type="NCBI Taxonomy" id="143017"/>
    <lineage>
        <taxon>Eukaryota</taxon>
        <taxon>Discoba</taxon>
        <taxon>Jakobida</taxon>
        <taxon>Histionina</taxon>
        <taxon>Jakobidae</taxon>
        <taxon>Jakoba</taxon>
    </lineage>
</organism>
<evidence type="ECO:0000256" key="2">
    <source>
        <dbReference type="ARBA" id="ARBA00022980"/>
    </source>
</evidence>
<dbReference type="SUPFAM" id="SSF46906">
    <property type="entry name" value="Ribosomal protein L11, C-terminal domain"/>
    <property type="match status" value="1"/>
</dbReference>
<sequence>MKKSIDILKMNIEAGKASPAPPVGPALGVRGLNMMAFCKEFNDLTKDYKAGTIVPTEIHSYEDKSTKVILLSPSCSYFINKLLNVPNVGLYGSKEMDPRIIYHIAKLKQKDLPSHSLLSICKSVSSSAFTLGIKLKKLSR</sequence>
<geneLocation type="mitochondrion" evidence="8"/>
<dbReference type="SMART" id="SM00649">
    <property type="entry name" value="RL11"/>
    <property type="match status" value="1"/>
</dbReference>
<feature type="domain" description="Large ribosomal subunit protein uL11 N-terminal" evidence="7">
    <location>
        <begin position="9"/>
        <end position="65"/>
    </location>
</feature>
<feature type="domain" description="Large ribosomal subunit protein uL11 C-terminal" evidence="6">
    <location>
        <begin position="73"/>
        <end position="134"/>
    </location>
</feature>
<evidence type="ECO:0000256" key="3">
    <source>
        <dbReference type="ARBA" id="ARBA00023274"/>
    </source>
</evidence>
<gene>
    <name evidence="8" type="primary">rpl11</name>
</gene>
<dbReference type="GeneID" id="15333166"/>
<dbReference type="RefSeq" id="YP_007890734.1">
    <property type="nucleotide sequence ID" value="NC_021127.1"/>
</dbReference>
<dbReference type="EMBL" id="KC353355">
    <property type="protein sequence ID" value="AGH24228.1"/>
    <property type="molecule type" value="Genomic_DNA"/>
</dbReference>
<keyword evidence="3 5" id="KW-0687">Ribonucleoprotein</keyword>
<dbReference type="PANTHER" id="PTHR11661">
    <property type="entry name" value="60S RIBOSOMAL PROTEIN L12"/>
    <property type="match status" value="1"/>
</dbReference>
<dbReference type="GO" id="GO:0003735">
    <property type="term" value="F:structural constituent of ribosome"/>
    <property type="evidence" value="ECO:0007669"/>
    <property type="project" value="InterPro"/>
</dbReference>